<name>A0ABP0FTN7_CLALP</name>
<evidence type="ECO:0000259" key="1">
    <source>
        <dbReference type="Pfam" id="PF00149"/>
    </source>
</evidence>
<evidence type="ECO:0000313" key="3">
    <source>
        <dbReference type="Proteomes" id="UP001642483"/>
    </source>
</evidence>
<accession>A0ABP0FTN7</accession>
<comment type="caution">
    <text evidence="2">The sequence shown here is derived from an EMBL/GenBank/DDBJ whole genome shotgun (WGS) entry which is preliminary data.</text>
</comment>
<reference evidence="2 3" key="1">
    <citation type="submission" date="2024-02" db="EMBL/GenBank/DDBJ databases">
        <authorList>
            <person name="Daric V."/>
            <person name="Darras S."/>
        </authorList>
    </citation>
    <scope>NUCLEOTIDE SEQUENCE [LARGE SCALE GENOMIC DNA]</scope>
</reference>
<dbReference type="Pfam" id="PF00149">
    <property type="entry name" value="Metallophos"/>
    <property type="match status" value="1"/>
</dbReference>
<dbReference type="InterPro" id="IPR029052">
    <property type="entry name" value="Metallo-depent_PP-like"/>
</dbReference>
<organism evidence="2 3">
    <name type="scientific">Clavelina lepadiformis</name>
    <name type="common">Light-bulb sea squirt</name>
    <name type="synonym">Ascidia lepadiformis</name>
    <dbReference type="NCBI Taxonomy" id="159417"/>
    <lineage>
        <taxon>Eukaryota</taxon>
        <taxon>Metazoa</taxon>
        <taxon>Chordata</taxon>
        <taxon>Tunicata</taxon>
        <taxon>Ascidiacea</taxon>
        <taxon>Aplousobranchia</taxon>
        <taxon>Clavelinidae</taxon>
        <taxon>Clavelina</taxon>
    </lineage>
</organism>
<dbReference type="InterPro" id="IPR051158">
    <property type="entry name" value="Metallophosphoesterase_sf"/>
</dbReference>
<proteinExistence type="predicted"/>
<dbReference type="PANTHER" id="PTHR31302">
    <property type="entry name" value="TRANSMEMBRANE PROTEIN WITH METALLOPHOSPHOESTERASE DOMAIN-RELATED"/>
    <property type="match status" value="1"/>
</dbReference>
<dbReference type="PANTHER" id="PTHR31302:SF0">
    <property type="entry name" value="TRANSMEMBRANE PROTEIN WITH METALLOPHOSPHOESTERASE DOMAIN"/>
    <property type="match status" value="1"/>
</dbReference>
<dbReference type="Proteomes" id="UP001642483">
    <property type="component" value="Unassembled WGS sequence"/>
</dbReference>
<sequence length="301" mass="33686">MLVPLDYFFKFLRKTSRIKFFSPRKVSLFVVVTVTLCSVMAFQTAVQAPRIISVEVPIAKLAPSMDKMRIGLISDIHLGPTVGYTQLKRVVDMTNALNPDIVVFSGDLMDATLADVDGAATPLAELKAPYGKYFATGNHEYYTGDIENWFKALESYGFIVLHNSNRKILSKSNPNDWICILGTDDIQADQIRYEGHGMDLKKAYKGCDLSHPAILIAHQPKAAQIALDSEFNIQLILSGHTHGGQMYPIIWLCYLVNPFMSGLYHPKEGSYVYVSQGSVYYGFPLRWGTYPEITNITLRAT</sequence>
<protein>
    <recommendedName>
        <fullName evidence="1">Calcineurin-like phosphoesterase domain-containing protein</fullName>
    </recommendedName>
</protein>
<dbReference type="Gene3D" id="3.60.21.10">
    <property type="match status" value="1"/>
</dbReference>
<dbReference type="EMBL" id="CAWYQH010000090">
    <property type="protein sequence ID" value="CAK8681901.1"/>
    <property type="molecule type" value="Genomic_DNA"/>
</dbReference>
<evidence type="ECO:0000313" key="2">
    <source>
        <dbReference type="EMBL" id="CAK8681901.1"/>
    </source>
</evidence>
<keyword evidence="3" id="KW-1185">Reference proteome</keyword>
<dbReference type="InterPro" id="IPR004843">
    <property type="entry name" value="Calcineurin-like_PHP"/>
</dbReference>
<dbReference type="CDD" id="cd07385">
    <property type="entry name" value="MPP_YkuE_C"/>
    <property type="match status" value="1"/>
</dbReference>
<dbReference type="SUPFAM" id="SSF56300">
    <property type="entry name" value="Metallo-dependent phosphatases"/>
    <property type="match status" value="1"/>
</dbReference>
<gene>
    <name evidence="2" type="ORF">CVLEPA_LOCUS12133</name>
</gene>
<feature type="domain" description="Calcineurin-like phosphoesterase" evidence="1">
    <location>
        <begin position="68"/>
        <end position="243"/>
    </location>
</feature>